<reference evidence="1 2" key="1">
    <citation type="journal article" date="2019" name="PLoS Negl. Trop. Dis.">
        <title>Revisiting the worldwide diversity of Leptospira species in the environment.</title>
        <authorList>
            <person name="Vincent A.T."/>
            <person name="Schiettekatte O."/>
            <person name="Bourhy P."/>
            <person name="Veyrier F.J."/>
            <person name="Picardeau M."/>
        </authorList>
    </citation>
    <scope>NUCLEOTIDE SEQUENCE [LARGE SCALE GENOMIC DNA]</scope>
    <source>
        <strain evidence="1 2">SSW18</strain>
    </source>
</reference>
<name>A0A5R2AT45_9LEPT</name>
<organism evidence="1 2">
    <name type="scientific">Leptospira langatensis</name>
    <dbReference type="NCBI Taxonomy" id="2484983"/>
    <lineage>
        <taxon>Bacteria</taxon>
        <taxon>Pseudomonadati</taxon>
        <taxon>Spirochaetota</taxon>
        <taxon>Spirochaetia</taxon>
        <taxon>Leptospirales</taxon>
        <taxon>Leptospiraceae</taxon>
        <taxon>Leptospira</taxon>
    </lineage>
</organism>
<accession>A0A5R2AT45</accession>
<proteinExistence type="predicted"/>
<dbReference type="AlphaFoldDB" id="A0A5R2AT45"/>
<evidence type="ECO:0000313" key="2">
    <source>
        <dbReference type="Proteomes" id="UP000297946"/>
    </source>
</evidence>
<dbReference type="EMBL" id="RQER01000008">
    <property type="protein sequence ID" value="TGJ99821.1"/>
    <property type="molecule type" value="Genomic_DNA"/>
</dbReference>
<evidence type="ECO:0000313" key="1">
    <source>
        <dbReference type="EMBL" id="TGJ99821.1"/>
    </source>
</evidence>
<sequence>MTKIVFQFPTTRHEIDEAPGNFHSIPRVHDYVSFGPSESCGFVESITWGFREGFYPQIFIKLVKESPILQFIAEEQTGRIDIDEILERLNLEKDLHEPGNESWVAFQRCIEIIEDSSKEV</sequence>
<dbReference type="RefSeq" id="WP_135698328.1">
    <property type="nucleotide sequence ID" value="NZ_RQER01000008.1"/>
</dbReference>
<dbReference type="Proteomes" id="UP000297946">
    <property type="component" value="Unassembled WGS sequence"/>
</dbReference>
<comment type="caution">
    <text evidence="1">The sequence shown here is derived from an EMBL/GenBank/DDBJ whole genome shotgun (WGS) entry which is preliminary data.</text>
</comment>
<gene>
    <name evidence="1" type="ORF">EHO57_13740</name>
</gene>
<protein>
    <submittedName>
        <fullName evidence="1">Uncharacterized protein</fullName>
    </submittedName>
</protein>